<dbReference type="RefSeq" id="WP_093886552.1">
    <property type="nucleotide sequence ID" value="NZ_FOQY01000005.1"/>
</dbReference>
<sequence>MTIGPITAESRGCYTAAVGNYPLGATAYLVSAKVDTTHYVEVQIDGYRKTTPVIWPKDGDSIAKFSIEIPNDGRSHTVQIVDTGRLGTTAAASTSVTLTSACPGVLKAEVVETIPNPTTREKYVTVKVSHDGETSGTFTGRLLMDGKVSGPEITLSNGDYQPRTITIPADGGKHLIEAETRLNDGWLGATAFLWFVVQADSLGGGPLPISQETSQFFPGDTVIIQAIDDARPLATDGSEWVKLDYAPKDTTGLWKPVGDGLFRPDEEGFWFATLKTNPTDFPAGSQWAIAVRKVRKHQPTYGTLNHFTMIAGPPDPVPPLAAPIIAGPLNHNQRASTWMELFGTGLPGSDLIFEVTRVTEWGNATQVPQRTTVKRDGTWRTHVYSEQSTKPLPYKILRYRAKAVMGGQESPFSNSLDVTWHYPLR</sequence>
<evidence type="ECO:0000313" key="1">
    <source>
        <dbReference type="EMBL" id="SFI81640.1"/>
    </source>
</evidence>
<gene>
    <name evidence="1" type="ORF">SAMN05216275_10568</name>
</gene>
<dbReference type="Proteomes" id="UP000199111">
    <property type="component" value="Unassembled WGS sequence"/>
</dbReference>
<reference evidence="2" key="1">
    <citation type="submission" date="2016-10" db="EMBL/GenBank/DDBJ databases">
        <authorList>
            <person name="Varghese N."/>
            <person name="Submissions S."/>
        </authorList>
    </citation>
    <scope>NUCLEOTIDE SEQUENCE [LARGE SCALE GENOMIC DNA]</scope>
    <source>
        <strain evidence="2">CGMCC 4.2126</strain>
    </source>
</reference>
<keyword evidence="2" id="KW-1185">Reference proteome</keyword>
<organism evidence="1 2">
    <name type="scientific">Streptosporangium canum</name>
    <dbReference type="NCBI Taxonomy" id="324952"/>
    <lineage>
        <taxon>Bacteria</taxon>
        <taxon>Bacillati</taxon>
        <taxon>Actinomycetota</taxon>
        <taxon>Actinomycetes</taxon>
        <taxon>Streptosporangiales</taxon>
        <taxon>Streptosporangiaceae</taxon>
        <taxon>Streptosporangium</taxon>
    </lineage>
</organism>
<accession>A0A1I3LAQ4</accession>
<dbReference type="AlphaFoldDB" id="A0A1I3LAQ4"/>
<dbReference type="GeneID" id="96297601"/>
<evidence type="ECO:0000313" key="2">
    <source>
        <dbReference type="Proteomes" id="UP000199111"/>
    </source>
</evidence>
<dbReference type="EMBL" id="FOQY01000005">
    <property type="protein sequence ID" value="SFI81640.1"/>
    <property type="molecule type" value="Genomic_DNA"/>
</dbReference>
<proteinExistence type="predicted"/>
<name>A0A1I3LAQ4_9ACTN</name>
<protein>
    <submittedName>
        <fullName evidence="1">Uncharacterized protein</fullName>
    </submittedName>
</protein>